<sequence length="436" mass="50630">MAKKTLQRKSSRFIRTGRLLIGGATVALLIFFIWLDFPKRPKNPILASDGVTTSYCSAGATAAYDHRHDPPNTTFYDNPKMSYSIDEPMEKWDEKRREWLESHPSFAGPDRVLLLTGSQPSPCLEDHLLLRLFKNKVDYCRINGGCDVFYSTALLHPKLRSYWAKLPLIRAAMLAHPEAEWIWWVDSDAVFTDMEFKLPLRRYKDHNIVVQLWDHLAYEKKSWVGLNAGVFLIRNCQWSMDFMQVWASMGQQSPEFHKKGRLKISSVSDKMFPASDDQSAMMYLLLKGEKKWREKLYVEKEYYFQGYWQDIVGTIETVKENYERMEKRVRFLRRRQAEKTVGSLAVVRERYLKAAGYGKGSWRRPFVTHFMACKQCNMGNNDPMYMGDSCSVGMEKALNFADNQVLRQYGFVRPDLTNPYNLSVLPFDFPAGGGED</sequence>
<keyword evidence="2" id="KW-1185">Reference proteome</keyword>
<evidence type="ECO:0000313" key="2">
    <source>
        <dbReference type="Proteomes" id="UP000828048"/>
    </source>
</evidence>
<comment type="caution">
    <text evidence="1">The sequence shown here is derived from an EMBL/GenBank/DDBJ whole genome shotgun (WGS) entry which is preliminary data.</text>
</comment>
<evidence type="ECO:0000313" key="1">
    <source>
        <dbReference type="EMBL" id="KAH7850656.1"/>
    </source>
</evidence>
<reference evidence="1 2" key="1">
    <citation type="journal article" date="2021" name="Hortic Res">
        <title>High-quality reference genome and annotation aids understanding of berry development for evergreen blueberry (Vaccinium darrowii).</title>
        <authorList>
            <person name="Yu J."/>
            <person name="Hulse-Kemp A.M."/>
            <person name="Babiker E."/>
            <person name="Staton M."/>
        </authorList>
    </citation>
    <scope>NUCLEOTIDE SEQUENCE [LARGE SCALE GENOMIC DNA]</scope>
    <source>
        <strain evidence="2">cv. NJ 8807/NJ 8810</strain>
        <tissue evidence="1">Young leaf</tissue>
    </source>
</reference>
<accession>A0ACB7YB60</accession>
<proteinExistence type="predicted"/>
<protein>
    <submittedName>
        <fullName evidence="1">Uncharacterized protein</fullName>
    </submittedName>
</protein>
<dbReference type="EMBL" id="CM037158">
    <property type="protein sequence ID" value="KAH7850656.1"/>
    <property type="molecule type" value="Genomic_DNA"/>
</dbReference>
<gene>
    <name evidence="1" type="ORF">Vadar_001038</name>
</gene>
<dbReference type="Proteomes" id="UP000828048">
    <property type="component" value="Chromosome 8"/>
</dbReference>
<name>A0ACB7YB60_9ERIC</name>
<organism evidence="1 2">
    <name type="scientific">Vaccinium darrowii</name>
    <dbReference type="NCBI Taxonomy" id="229202"/>
    <lineage>
        <taxon>Eukaryota</taxon>
        <taxon>Viridiplantae</taxon>
        <taxon>Streptophyta</taxon>
        <taxon>Embryophyta</taxon>
        <taxon>Tracheophyta</taxon>
        <taxon>Spermatophyta</taxon>
        <taxon>Magnoliopsida</taxon>
        <taxon>eudicotyledons</taxon>
        <taxon>Gunneridae</taxon>
        <taxon>Pentapetalae</taxon>
        <taxon>asterids</taxon>
        <taxon>Ericales</taxon>
        <taxon>Ericaceae</taxon>
        <taxon>Vaccinioideae</taxon>
        <taxon>Vaccinieae</taxon>
        <taxon>Vaccinium</taxon>
    </lineage>
</organism>